<evidence type="ECO:0000256" key="1">
    <source>
        <dbReference type="SAM" id="Coils"/>
    </source>
</evidence>
<accession>A0A3G4V978</accession>
<proteinExistence type="predicted"/>
<keyword evidence="2" id="KW-0732">Signal</keyword>
<reference evidence="3 4" key="1">
    <citation type="submission" date="2018-11" db="EMBL/GenBank/DDBJ databases">
        <title>Complete Genome Sequence of Vbrio mediterranei 117-T6: a Potential Pathogen Bacteria Isolated from the Conchocelis of Pyropia.</title>
        <authorList>
            <person name="Liu Q."/>
        </authorList>
    </citation>
    <scope>NUCLEOTIDE SEQUENCE [LARGE SCALE GENOMIC DNA]</scope>
    <source>
        <strain evidence="3 4">117-T6</strain>
    </source>
</reference>
<feature type="coiled-coil region" evidence="1">
    <location>
        <begin position="59"/>
        <end position="102"/>
    </location>
</feature>
<dbReference type="RefSeq" id="WP_124940267.1">
    <property type="nucleotide sequence ID" value="NZ_CP033577.1"/>
</dbReference>
<feature type="signal peptide" evidence="2">
    <location>
        <begin position="1"/>
        <end position="26"/>
    </location>
</feature>
<keyword evidence="1" id="KW-0175">Coiled coil</keyword>
<evidence type="ECO:0000256" key="2">
    <source>
        <dbReference type="SAM" id="SignalP"/>
    </source>
</evidence>
<dbReference type="EMBL" id="CP033577">
    <property type="protein sequence ID" value="AYV21015.1"/>
    <property type="molecule type" value="Genomic_DNA"/>
</dbReference>
<feature type="chain" id="PRO_5017982167" evidence="2">
    <location>
        <begin position="27"/>
        <end position="185"/>
    </location>
</feature>
<organism evidence="3 4">
    <name type="scientific">Vibrio mediterranei</name>
    <dbReference type="NCBI Taxonomy" id="689"/>
    <lineage>
        <taxon>Bacteria</taxon>
        <taxon>Pseudomonadati</taxon>
        <taxon>Pseudomonadota</taxon>
        <taxon>Gammaproteobacteria</taxon>
        <taxon>Vibrionales</taxon>
        <taxon>Vibrionaceae</taxon>
        <taxon>Vibrio</taxon>
    </lineage>
</organism>
<dbReference type="AlphaFoldDB" id="A0A3G4V978"/>
<name>A0A3G4V978_9VIBR</name>
<evidence type="ECO:0000313" key="3">
    <source>
        <dbReference type="EMBL" id="AYV21015.1"/>
    </source>
</evidence>
<dbReference type="Proteomes" id="UP000279760">
    <property type="component" value="Chromosome 1"/>
</dbReference>
<protein>
    <submittedName>
        <fullName evidence="3">Uncharacterized protein</fullName>
    </submittedName>
</protein>
<sequence>MAKQLSTKCQLLWVIIFITFSSQTLALVADEGDSRVVSNDSSVSKDDLSLNQKYISKKLNEFQDESIDTEMKIKSIEQKIRLDKLKLEAKKLSAQLDALSQKKYQNIEKVIPNKTANIVRQIDPIEIREEVVLSSIYIIDGKTYADFINEKSGDFYRAIVPGRVFGRGFSYNVSSSGRVMLRYKK</sequence>
<gene>
    <name evidence="3" type="ORF">ECB94_06680</name>
</gene>
<evidence type="ECO:0000313" key="4">
    <source>
        <dbReference type="Proteomes" id="UP000279760"/>
    </source>
</evidence>